<reference evidence="5 6" key="1">
    <citation type="journal article" date="2016" name="Nat. Commun.">
        <title>Thousands of microbial genomes shed light on interconnected biogeochemical processes in an aquifer system.</title>
        <authorList>
            <person name="Anantharaman K."/>
            <person name="Brown C.T."/>
            <person name="Hug L.A."/>
            <person name="Sharon I."/>
            <person name="Castelle C.J."/>
            <person name="Probst A.J."/>
            <person name="Thomas B.C."/>
            <person name="Singh A."/>
            <person name="Wilkins M.J."/>
            <person name="Karaoz U."/>
            <person name="Brodie E.L."/>
            <person name="Williams K.H."/>
            <person name="Hubbard S.S."/>
            <person name="Banfield J.F."/>
        </authorList>
    </citation>
    <scope>NUCLEOTIDE SEQUENCE [LARGE SCALE GENOMIC DNA]</scope>
</reference>
<dbReference type="InterPro" id="IPR003593">
    <property type="entry name" value="AAA+_ATPase"/>
</dbReference>
<dbReference type="InterPro" id="IPR027417">
    <property type="entry name" value="P-loop_NTPase"/>
</dbReference>
<dbReference type="GO" id="GO:0005886">
    <property type="term" value="C:plasma membrane"/>
    <property type="evidence" value="ECO:0007669"/>
    <property type="project" value="TreeGrafter"/>
</dbReference>
<dbReference type="Gene3D" id="3.40.50.300">
    <property type="entry name" value="P-loop containing nucleotide triphosphate hydrolases"/>
    <property type="match status" value="1"/>
</dbReference>
<protein>
    <recommendedName>
        <fullName evidence="4">AAA+ ATPase domain-containing protein</fullName>
    </recommendedName>
</protein>
<dbReference type="SMART" id="SM00382">
    <property type="entry name" value="AAA"/>
    <property type="match status" value="1"/>
</dbReference>
<evidence type="ECO:0000256" key="3">
    <source>
        <dbReference type="ARBA" id="ARBA00022840"/>
    </source>
</evidence>
<dbReference type="GO" id="GO:0016887">
    <property type="term" value="F:ATP hydrolysis activity"/>
    <property type="evidence" value="ECO:0007669"/>
    <property type="project" value="TreeGrafter"/>
</dbReference>
<dbReference type="PANTHER" id="PTHR30258">
    <property type="entry name" value="TYPE II SECRETION SYSTEM PROTEIN GSPE-RELATED"/>
    <property type="match status" value="1"/>
</dbReference>
<dbReference type="InterPro" id="IPR007831">
    <property type="entry name" value="T2SS_GspE_N"/>
</dbReference>
<comment type="similarity">
    <text evidence="1">Belongs to the GSP E family.</text>
</comment>
<dbReference type="Pfam" id="PF05157">
    <property type="entry name" value="MshEN"/>
    <property type="match status" value="1"/>
</dbReference>
<feature type="domain" description="AAA+ ATPase" evidence="4">
    <location>
        <begin position="312"/>
        <end position="441"/>
    </location>
</feature>
<evidence type="ECO:0000256" key="1">
    <source>
        <dbReference type="ARBA" id="ARBA00006611"/>
    </source>
</evidence>
<dbReference type="InterPro" id="IPR001482">
    <property type="entry name" value="T2SS/T4SS_dom"/>
</dbReference>
<dbReference type="FunFam" id="3.40.50.300:FF:000398">
    <property type="entry name" value="Type IV pilus assembly ATPase PilB"/>
    <property type="match status" value="1"/>
</dbReference>
<dbReference type="Gene3D" id="3.30.300.160">
    <property type="entry name" value="Type II secretion system, protein E, N-terminal domain"/>
    <property type="match status" value="1"/>
</dbReference>
<evidence type="ECO:0000259" key="4">
    <source>
        <dbReference type="SMART" id="SM00382"/>
    </source>
</evidence>
<gene>
    <name evidence="5" type="ORF">A2228_01535</name>
</gene>
<proteinExistence type="inferred from homology"/>
<keyword evidence="3" id="KW-0067">ATP-binding</keyword>
<dbReference type="PANTHER" id="PTHR30258:SF3">
    <property type="entry name" value="SLL1921 PROTEIN"/>
    <property type="match status" value="1"/>
</dbReference>
<comment type="caution">
    <text evidence="5">The sequence shown here is derived from an EMBL/GenBank/DDBJ whole genome shotgun (WGS) entry which is preliminary data.</text>
</comment>
<sequence length="571" mass="62745">MQDLALVLKTDGLLPEADFTRLQQQSFASGTPLDELVEKSGLIPPDALMKAKAKVHNVPFVNLSSLASSPEALAKIPESVAEYYRALPFAYDTKENLLSVAMENPLDLQTVAFLEAKSKAKITPHLAVAEELLEEIPKRYAQSLSAEVTQVLKESGEGELTKRVVDVERLGDVIREAPIAKIVATVLEFAIKARASDIHIEPLEDHTRVRYRIDGILQEKLVLPKKVHDGVISRVKILGEMKIDERRVPQDGRFTFRIGEQEVDLRVSSLPTVDGEKIVMRLLRKSSNVPSLAELGLRGMALKNVEDSIHVPHGIVLITGPTGSGKTTTLYSVLHVLNTPKVNIVTLEDPVEYQIDGVNQVQINPKAGLTFATGLRSFLRQDPNIIMVGEIRDNETAELAIQASLTGHLVFSTLHTNSSSGALPRLLDMRAEPFLLASSMTCVVAQRVVRKVCEKCQEAYTPPAEVLAEMKQVLGPLFDSYVSQLNGKPITLKRGRKCEACGETGYMGRLAIFEVLKVTEKIGKLILERAPAVQIEQAAVMDGMVLMQQDGYLKALEGVTTLEEVMRVAKT</sequence>
<name>A0A1F5F2W8_9BACT</name>
<dbReference type="GO" id="GO:0005524">
    <property type="term" value="F:ATP binding"/>
    <property type="evidence" value="ECO:0007669"/>
    <property type="project" value="UniProtKB-KW"/>
</dbReference>
<dbReference type="EMBL" id="MFAK01000044">
    <property type="protein sequence ID" value="OGD73930.1"/>
    <property type="molecule type" value="Genomic_DNA"/>
</dbReference>
<dbReference type="Pfam" id="PF00437">
    <property type="entry name" value="T2SSE"/>
    <property type="match status" value="1"/>
</dbReference>
<dbReference type="CDD" id="cd01129">
    <property type="entry name" value="PulE-GspE-like"/>
    <property type="match status" value="1"/>
</dbReference>
<dbReference type="InterPro" id="IPR037257">
    <property type="entry name" value="T2SS_E_N_sf"/>
</dbReference>
<evidence type="ECO:0000313" key="6">
    <source>
        <dbReference type="Proteomes" id="UP000176191"/>
    </source>
</evidence>
<dbReference type="AlphaFoldDB" id="A0A1F5F2W8"/>
<evidence type="ECO:0000256" key="2">
    <source>
        <dbReference type="ARBA" id="ARBA00022741"/>
    </source>
</evidence>
<dbReference type="Gene3D" id="3.30.450.90">
    <property type="match status" value="1"/>
</dbReference>
<dbReference type="SUPFAM" id="SSF52540">
    <property type="entry name" value="P-loop containing nucleoside triphosphate hydrolases"/>
    <property type="match status" value="1"/>
</dbReference>
<organism evidence="5 6">
    <name type="scientific">Candidatus Collierbacteria bacterium RIFOXYA2_FULL_46_10</name>
    <dbReference type="NCBI Taxonomy" id="1817726"/>
    <lineage>
        <taxon>Bacteria</taxon>
        <taxon>Candidatus Collieribacteriota</taxon>
    </lineage>
</organism>
<dbReference type="Proteomes" id="UP000176191">
    <property type="component" value="Unassembled WGS sequence"/>
</dbReference>
<keyword evidence="2" id="KW-0547">Nucleotide-binding</keyword>
<evidence type="ECO:0000313" key="5">
    <source>
        <dbReference type="EMBL" id="OGD73930.1"/>
    </source>
</evidence>
<accession>A0A1F5F2W8</accession>
<dbReference type="SUPFAM" id="SSF160246">
    <property type="entry name" value="EspE N-terminal domain-like"/>
    <property type="match status" value="1"/>
</dbReference>